<keyword evidence="2" id="KW-0472">Membrane</keyword>
<proteinExistence type="predicted"/>
<feature type="region of interest" description="Disordered" evidence="1">
    <location>
        <begin position="201"/>
        <end position="236"/>
    </location>
</feature>
<dbReference type="RefSeq" id="WP_244387393.1">
    <property type="nucleotide sequence ID" value="NZ_AP025564.1"/>
</dbReference>
<keyword evidence="2" id="KW-1133">Transmembrane helix</keyword>
<dbReference type="EMBL" id="AP025564">
    <property type="protein sequence ID" value="BDE97918.1"/>
    <property type="molecule type" value="Genomic_DNA"/>
</dbReference>
<feature type="transmembrane region" description="Helical" evidence="2">
    <location>
        <begin position="36"/>
        <end position="57"/>
    </location>
</feature>
<evidence type="ECO:0000256" key="1">
    <source>
        <dbReference type="SAM" id="MobiDB-lite"/>
    </source>
</evidence>
<feature type="compositionally biased region" description="Low complexity" evidence="1">
    <location>
        <begin position="201"/>
        <end position="216"/>
    </location>
</feature>
<evidence type="ECO:0000313" key="3">
    <source>
        <dbReference type="EMBL" id="BDE97918.1"/>
    </source>
</evidence>
<protein>
    <recommendedName>
        <fullName evidence="5">Type IV pilus assembly protein PilN</fullName>
    </recommendedName>
</protein>
<reference evidence="3 4" key="1">
    <citation type="submission" date="2022-01" db="EMBL/GenBank/DDBJ databases">
        <title>Novel bile acid biosynthetic pathways are enriched in the microbiome of centenarians.</title>
        <authorList>
            <person name="Sato Y."/>
            <person name="Atarashi K."/>
            <person name="Plichta R.D."/>
            <person name="Arai Y."/>
            <person name="Sasajima S."/>
            <person name="Kearney M.S."/>
            <person name="Suda W."/>
            <person name="Takeshita K."/>
            <person name="Sasaki T."/>
            <person name="Okamoto S."/>
            <person name="Skelly N.A."/>
            <person name="Okamura Y."/>
            <person name="Vlamakis H."/>
            <person name="Li Y."/>
            <person name="Tanoue T."/>
            <person name="Takei H."/>
            <person name="Nittono H."/>
            <person name="Narushima S."/>
            <person name="Irie J."/>
            <person name="Itoh H."/>
            <person name="Moriya K."/>
            <person name="Sugiura Y."/>
            <person name="Suematsu M."/>
            <person name="Moritoki N."/>
            <person name="Shibata S."/>
            <person name="Littman R.D."/>
            <person name="Fischbach A.M."/>
            <person name="Uwamino Y."/>
            <person name="Inoue T."/>
            <person name="Honda A."/>
            <person name="Hattori M."/>
            <person name="Murai T."/>
            <person name="Xavier J.R."/>
            <person name="Hirose N."/>
            <person name="Honda K."/>
        </authorList>
    </citation>
    <scope>NUCLEOTIDE SEQUENCE [LARGE SCALE GENOMIC DNA]</scope>
    <source>
        <strain evidence="3 4">CE91-St30</strain>
    </source>
</reference>
<dbReference type="Proteomes" id="UP001320544">
    <property type="component" value="Chromosome"/>
</dbReference>
<sequence length="236" mass="25169">MDLQKEISFKGAKKVDYPVKTDINLMKAEVARGNTVVNVLLFLVFLVLLALFVKFAVLDPLSAGSQSNQQLAHARAQLDALTAENESYTELSQEYSKYVVTGLTEEEMDLSDRNELIDLLSDTVMRATYLSSVKVVGNSVAVTCVGVGLQDVSGLVQELEQDERVAYVTVSTAQEKDEAASSATIQIVLRGSLAADAQELLEQSAQSESSSNNQSSTTPGEDLAGALGVKGGSNGN</sequence>
<evidence type="ECO:0000313" key="4">
    <source>
        <dbReference type="Proteomes" id="UP001320544"/>
    </source>
</evidence>
<keyword evidence="4" id="KW-1185">Reference proteome</keyword>
<name>A0ABM7WNB9_9ACTN</name>
<gene>
    <name evidence="3" type="ORF">CE91St30_32510</name>
</gene>
<keyword evidence="2" id="KW-0812">Transmembrane</keyword>
<evidence type="ECO:0008006" key="5">
    <source>
        <dbReference type="Google" id="ProtNLM"/>
    </source>
</evidence>
<evidence type="ECO:0000256" key="2">
    <source>
        <dbReference type="SAM" id="Phobius"/>
    </source>
</evidence>
<organism evidence="3 4">
    <name type="scientific">Raoultibacter timonensis</name>
    <dbReference type="NCBI Taxonomy" id="1907662"/>
    <lineage>
        <taxon>Bacteria</taxon>
        <taxon>Bacillati</taxon>
        <taxon>Actinomycetota</taxon>
        <taxon>Coriobacteriia</taxon>
        <taxon>Eggerthellales</taxon>
        <taxon>Eggerthellaceae</taxon>
        <taxon>Raoultibacter</taxon>
    </lineage>
</organism>
<accession>A0ABM7WNB9</accession>